<gene>
    <name evidence="1" type="ORF">MGR_1332</name>
</gene>
<sequence>MIRNICSPATLDSDNRATPAAFTVARKVKRIQYLGNDEPSLDDLLSDEVLMRLMARDGVAVDQVRCLAGHIRD</sequence>
<dbReference type="AlphaFoldDB" id="A4U0N3"/>
<name>A4U0N3_9PROT</name>
<proteinExistence type="predicted"/>
<dbReference type="RefSeq" id="WP_024081276.1">
    <property type="nucleotide sequence ID" value="NZ_CP027527.1"/>
</dbReference>
<organism evidence="1">
    <name type="scientific">Magnetospirillum gryphiswaldense</name>
    <dbReference type="NCBI Taxonomy" id="55518"/>
    <lineage>
        <taxon>Bacteria</taxon>
        <taxon>Pseudomonadati</taxon>
        <taxon>Pseudomonadota</taxon>
        <taxon>Alphaproteobacteria</taxon>
        <taxon>Rhodospirillales</taxon>
        <taxon>Rhodospirillaceae</taxon>
        <taxon>Magnetospirillum</taxon>
    </lineage>
</organism>
<dbReference type="EMBL" id="CU459003">
    <property type="protein sequence ID" value="CAM76440.1"/>
    <property type="molecule type" value="Genomic_DNA"/>
</dbReference>
<accession>A4U0N3</accession>
<protein>
    <submittedName>
        <fullName evidence="1">Uncharacterized protein</fullName>
    </submittedName>
</protein>
<evidence type="ECO:0000313" key="1">
    <source>
        <dbReference type="EMBL" id="CAM76440.1"/>
    </source>
</evidence>
<reference evidence="1" key="1">
    <citation type="journal article" date="2007" name="J. Bacteriol.">
        <title>Comparative genome analysis of four magnetotactic bacteria reveals a complex set of group-specific genes implicated in magnetosome biomineralization and function.</title>
        <authorList>
            <person name="Richter M."/>
            <person name="Kube M."/>
            <person name="Bazylinski D.A."/>
            <person name="Lombardot T."/>
            <person name="Gloeckner F.O."/>
            <person name="Reinhardt R."/>
            <person name="Schueler D."/>
        </authorList>
    </citation>
    <scope>NUCLEOTIDE SEQUENCE</scope>
    <source>
        <strain evidence="1">MSR-1</strain>
    </source>
</reference>